<feature type="non-terminal residue" evidence="2">
    <location>
        <position position="62"/>
    </location>
</feature>
<sequence>MSCIHFLISALIGTFEEAISASTAKQLHNSLYRSCLGLNCQASELTGISVWIRFTSFLHLFI</sequence>
<dbReference type="Proteomes" id="UP001177140">
    <property type="component" value="Unassembled WGS sequence"/>
</dbReference>
<feature type="chain" id="PRO_5041430868" evidence="1">
    <location>
        <begin position="21"/>
        <end position="62"/>
    </location>
</feature>
<keyword evidence="3" id="KW-1185">Reference proteome</keyword>
<keyword evidence="1" id="KW-0732">Signal</keyword>
<accession>A0AA41RY46</accession>
<protein>
    <submittedName>
        <fullName evidence="2">Uncharacterized protein</fullName>
    </submittedName>
</protein>
<dbReference type="EMBL" id="JAJJMA010011906">
    <property type="protein sequence ID" value="MCL7022513.1"/>
    <property type="molecule type" value="Genomic_DNA"/>
</dbReference>
<dbReference type="AlphaFoldDB" id="A0AA41RY46"/>
<evidence type="ECO:0000313" key="3">
    <source>
        <dbReference type="Proteomes" id="UP001177140"/>
    </source>
</evidence>
<comment type="caution">
    <text evidence="2">The sequence shown here is derived from an EMBL/GenBank/DDBJ whole genome shotgun (WGS) entry which is preliminary data.</text>
</comment>
<evidence type="ECO:0000313" key="2">
    <source>
        <dbReference type="EMBL" id="MCL7022513.1"/>
    </source>
</evidence>
<gene>
    <name evidence="2" type="ORF">MKW94_019123</name>
</gene>
<feature type="signal peptide" evidence="1">
    <location>
        <begin position="1"/>
        <end position="20"/>
    </location>
</feature>
<name>A0AA41RY46_PAPNU</name>
<evidence type="ECO:0000256" key="1">
    <source>
        <dbReference type="SAM" id="SignalP"/>
    </source>
</evidence>
<organism evidence="2 3">
    <name type="scientific">Papaver nudicaule</name>
    <name type="common">Iceland poppy</name>
    <dbReference type="NCBI Taxonomy" id="74823"/>
    <lineage>
        <taxon>Eukaryota</taxon>
        <taxon>Viridiplantae</taxon>
        <taxon>Streptophyta</taxon>
        <taxon>Embryophyta</taxon>
        <taxon>Tracheophyta</taxon>
        <taxon>Spermatophyta</taxon>
        <taxon>Magnoliopsida</taxon>
        <taxon>Ranunculales</taxon>
        <taxon>Papaveraceae</taxon>
        <taxon>Papaveroideae</taxon>
        <taxon>Papaver</taxon>
    </lineage>
</organism>
<reference evidence="2" key="1">
    <citation type="submission" date="2022-03" db="EMBL/GenBank/DDBJ databases">
        <title>A functionally conserved STORR gene fusion in Papaver species that diverged 16.8 million years ago.</title>
        <authorList>
            <person name="Catania T."/>
        </authorList>
    </citation>
    <scope>NUCLEOTIDE SEQUENCE</scope>
    <source>
        <strain evidence="2">S-191538</strain>
    </source>
</reference>
<proteinExistence type="predicted"/>